<organism evidence="9 10">
    <name type="scientific">Gilliamella bombicola</name>
    <dbReference type="NCBI Taxonomy" id="1798182"/>
    <lineage>
        <taxon>Bacteria</taxon>
        <taxon>Pseudomonadati</taxon>
        <taxon>Pseudomonadota</taxon>
        <taxon>Gammaproteobacteria</taxon>
        <taxon>Orbales</taxon>
        <taxon>Orbaceae</taxon>
        <taxon>Gilliamella</taxon>
    </lineage>
</organism>
<evidence type="ECO:0000313" key="9">
    <source>
        <dbReference type="EMBL" id="SCB78282.1"/>
    </source>
</evidence>
<dbReference type="FunFam" id="2.40.50.140:FF:000097">
    <property type="entry name" value="23S rRNA (uracil(1939)-C(5))-methyltransferase RlmD"/>
    <property type="match status" value="1"/>
</dbReference>
<feature type="binding site" evidence="6">
    <location>
        <position position="323"/>
    </location>
    <ligand>
        <name>S-adenosyl-L-methionine</name>
        <dbReference type="ChEBI" id="CHEBI:59789"/>
    </ligand>
</feature>
<dbReference type="Gene3D" id="2.40.50.1070">
    <property type="match status" value="1"/>
</dbReference>
<keyword evidence="4 6" id="KW-0949">S-adenosyl-L-methionine</keyword>
<evidence type="ECO:0000256" key="3">
    <source>
        <dbReference type="ARBA" id="ARBA00022679"/>
    </source>
</evidence>
<dbReference type="RefSeq" id="WP_091346384.1">
    <property type="nucleotide sequence ID" value="NZ_FMAQ01000001.1"/>
</dbReference>
<dbReference type="NCBIfam" id="NF009639">
    <property type="entry name" value="PRK13168.1"/>
    <property type="match status" value="1"/>
</dbReference>
<feature type="active site" evidence="7">
    <location>
        <position position="400"/>
    </location>
</feature>
<keyword evidence="3 6" id="KW-0808">Transferase</keyword>
<dbReference type="InterPro" id="IPR002792">
    <property type="entry name" value="TRAM_dom"/>
</dbReference>
<evidence type="ECO:0000256" key="7">
    <source>
        <dbReference type="PROSITE-ProRule" id="PRU10015"/>
    </source>
</evidence>
<dbReference type="InterPro" id="IPR010280">
    <property type="entry name" value="U5_MeTrfase_fam"/>
</dbReference>
<reference evidence="10" key="1">
    <citation type="submission" date="2016-08" db="EMBL/GenBank/DDBJ databases">
        <authorList>
            <person name="Varghese N."/>
            <person name="Submissions Spin"/>
        </authorList>
    </citation>
    <scope>NUCLEOTIDE SEQUENCE [LARGE SCALE GENOMIC DNA]</scope>
    <source>
        <strain evidence="10">R-53248</strain>
    </source>
</reference>
<evidence type="ECO:0000256" key="2">
    <source>
        <dbReference type="ARBA" id="ARBA00022603"/>
    </source>
</evidence>
<dbReference type="PANTHER" id="PTHR11061">
    <property type="entry name" value="RNA M5U METHYLTRANSFERASE"/>
    <property type="match status" value="1"/>
</dbReference>
<dbReference type="NCBIfam" id="TIGR00479">
    <property type="entry name" value="rumA"/>
    <property type="match status" value="1"/>
</dbReference>
<keyword evidence="2 6" id="KW-0489">Methyltransferase</keyword>
<dbReference type="SUPFAM" id="SSF50249">
    <property type="entry name" value="Nucleic acid-binding proteins"/>
    <property type="match status" value="1"/>
</dbReference>
<feature type="active site" description="Nucleophile" evidence="6">
    <location>
        <position position="400"/>
    </location>
</feature>
<dbReference type="PROSITE" id="PS01230">
    <property type="entry name" value="TRMA_1"/>
    <property type="match status" value="1"/>
</dbReference>
<keyword evidence="1" id="KW-0479">Metal-binding</keyword>
<name>A0A1C3Z7P2_9GAMM</name>
<keyword evidence="10" id="KW-1185">Reference proteome</keyword>
<gene>
    <name evidence="9" type="ORF">GA0061081_101280</name>
</gene>
<dbReference type="Pfam" id="PF01938">
    <property type="entry name" value="TRAM"/>
    <property type="match status" value="1"/>
</dbReference>
<dbReference type="STRING" id="1798182.GA0061081_101280"/>
<evidence type="ECO:0000256" key="1">
    <source>
        <dbReference type="ARBA" id="ARBA00022485"/>
    </source>
</evidence>
<evidence type="ECO:0000313" key="10">
    <source>
        <dbReference type="Proteomes" id="UP000199670"/>
    </source>
</evidence>
<protein>
    <submittedName>
        <fullName evidence="9">23S rRNA (Uracil1939-C5)-methyltransferase</fullName>
    </submittedName>
</protein>
<dbReference type="EMBL" id="FMAQ01000001">
    <property type="protein sequence ID" value="SCB78282.1"/>
    <property type="molecule type" value="Genomic_DNA"/>
</dbReference>
<dbReference type="GO" id="GO:0070041">
    <property type="term" value="F:rRNA (uridine-C5-)-methyltransferase activity"/>
    <property type="evidence" value="ECO:0007669"/>
    <property type="project" value="TreeGrafter"/>
</dbReference>
<accession>A0A1C3Z7P2</accession>
<keyword evidence="1" id="KW-0408">Iron</keyword>
<evidence type="ECO:0000256" key="6">
    <source>
        <dbReference type="PROSITE-ProRule" id="PRU01024"/>
    </source>
</evidence>
<dbReference type="PANTHER" id="PTHR11061:SF49">
    <property type="entry name" value="23S RRNA (URACIL(1939)-C(5))-METHYLTRANSFERASE RLMD"/>
    <property type="match status" value="1"/>
</dbReference>
<dbReference type="Proteomes" id="UP000199670">
    <property type="component" value="Unassembled WGS sequence"/>
</dbReference>
<dbReference type="GO" id="GO:0051539">
    <property type="term" value="F:4 iron, 4 sulfur cluster binding"/>
    <property type="evidence" value="ECO:0007669"/>
    <property type="project" value="UniProtKB-KW"/>
</dbReference>
<keyword evidence="5" id="KW-0411">Iron-sulfur</keyword>
<dbReference type="CDD" id="cd02440">
    <property type="entry name" value="AdoMet_MTases"/>
    <property type="match status" value="1"/>
</dbReference>
<feature type="binding site" evidence="6">
    <location>
        <position position="273"/>
    </location>
    <ligand>
        <name>S-adenosyl-L-methionine</name>
        <dbReference type="ChEBI" id="CHEBI:59789"/>
    </ligand>
</feature>
<dbReference type="GO" id="GO:0070475">
    <property type="term" value="P:rRNA base methylation"/>
    <property type="evidence" value="ECO:0007669"/>
    <property type="project" value="TreeGrafter"/>
</dbReference>
<dbReference type="InterPro" id="IPR012340">
    <property type="entry name" value="NA-bd_OB-fold"/>
</dbReference>
<dbReference type="Gene3D" id="2.40.50.140">
    <property type="entry name" value="Nucleic acid-binding proteins"/>
    <property type="match status" value="1"/>
</dbReference>
<evidence type="ECO:0000256" key="5">
    <source>
        <dbReference type="ARBA" id="ARBA00023014"/>
    </source>
</evidence>
<evidence type="ECO:0000256" key="4">
    <source>
        <dbReference type="ARBA" id="ARBA00022691"/>
    </source>
</evidence>
<feature type="binding site" evidence="6">
    <location>
        <position position="302"/>
    </location>
    <ligand>
        <name>S-adenosyl-L-methionine</name>
        <dbReference type="ChEBI" id="CHEBI:59789"/>
    </ligand>
</feature>
<dbReference type="PROSITE" id="PS01231">
    <property type="entry name" value="TRMA_2"/>
    <property type="match status" value="1"/>
</dbReference>
<keyword evidence="1" id="KW-0004">4Fe-4S</keyword>
<proteinExistence type="inferred from homology"/>
<dbReference type="InterPro" id="IPR029063">
    <property type="entry name" value="SAM-dependent_MTases_sf"/>
</dbReference>
<dbReference type="InterPro" id="IPR030390">
    <property type="entry name" value="MeTrfase_TrmA_AS"/>
</dbReference>
<dbReference type="PROSITE" id="PS50926">
    <property type="entry name" value="TRAM"/>
    <property type="match status" value="1"/>
</dbReference>
<evidence type="ECO:0000259" key="8">
    <source>
        <dbReference type="PROSITE" id="PS50926"/>
    </source>
</evidence>
<comment type="similarity">
    <text evidence="6">Belongs to the class I-like SAM-binding methyltransferase superfamily. RNA M5U methyltransferase family.</text>
</comment>
<dbReference type="Gene3D" id="3.40.50.150">
    <property type="entry name" value="Vaccinia Virus protein VP39"/>
    <property type="match status" value="1"/>
</dbReference>
<dbReference type="SUPFAM" id="SSF53335">
    <property type="entry name" value="S-adenosyl-L-methionine-dependent methyltransferases"/>
    <property type="match status" value="1"/>
</dbReference>
<dbReference type="AlphaFoldDB" id="A0A1C3Z7P2"/>
<dbReference type="InterPro" id="IPR030391">
    <property type="entry name" value="MeTrfase_TrmA_CS"/>
</dbReference>
<feature type="domain" description="TRAM" evidence="8">
    <location>
        <begin position="10"/>
        <end position="68"/>
    </location>
</feature>
<dbReference type="OrthoDB" id="9804590at2"/>
<sequence length="445" mass="50125">MVNFYTPQKKKYIPQKLTVTVSSLDAFGQGVANHKGKTIFVKSALPDETVDIELTENKKNYAKAKVIRYHNQSKERVKPQCEYYEKCGGCELQHMAPHLQQQAKFDSLIKLLQKETGQPLANILQHSAQIIADQPYHYRRRARLSINIVRGELVIGFRQAESNQITNIKHCPVLVVELDSLLVPLQDVLNRIKQKKALGHIELISVDSGIIIVLRHTIPLNDHDVKLLKTFAEDNNISLYFHGKDLVHIAGSTEHFYLLNHLKLTFSPLDFIQVNCKINQKMIAQTLDWLALKPTDQVLDLFCGMGNFSLPMATLCKTVTGVEGIDALVEKAKFNTILNNNEICAETNFLTSNLDDNQQFSIWSQSRFNKVLLDPARAGALNATIEIVKLAPSKIVYISCNPATLARDSKQLIKAGYQINKVAILDMFPQTKHIESMLLLTKSGT</sequence>
<dbReference type="PROSITE" id="PS51687">
    <property type="entry name" value="SAM_MT_RNA_M5U"/>
    <property type="match status" value="1"/>
</dbReference>
<dbReference type="Pfam" id="PF05958">
    <property type="entry name" value="tRNA_U5-meth_tr"/>
    <property type="match status" value="1"/>
</dbReference>
<feature type="binding site" evidence="6">
    <location>
        <position position="374"/>
    </location>
    <ligand>
        <name>S-adenosyl-L-methionine</name>
        <dbReference type="ChEBI" id="CHEBI:59789"/>
    </ligand>
</feature>